<organism evidence="2 3">
    <name type="scientific">Rousettus aegyptiacus</name>
    <name type="common">Egyptian fruit bat</name>
    <name type="synonym">Pteropus aegyptiacus</name>
    <dbReference type="NCBI Taxonomy" id="9407"/>
    <lineage>
        <taxon>Eukaryota</taxon>
        <taxon>Metazoa</taxon>
        <taxon>Chordata</taxon>
        <taxon>Craniata</taxon>
        <taxon>Vertebrata</taxon>
        <taxon>Euteleostomi</taxon>
        <taxon>Mammalia</taxon>
        <taxon>Eutheria</taxon>
        <taxon>Laurasiatheria</taxon>
        <taxon>Chiroptera</taxon>
        <taxon>Yinpterochiroptera</taxon>
        <taxon>Pteropodoidea</taxon>
        <taxon>Pteropodidae</taxon>
        <taxon>Rousettinae</taxon>
        <taxon>Rousettus</taxon>
    </lineage>
</organism>
<feature type="region of interest" description="Disordered" evidence="1">
    <location>
        <begin position="74"/>
        <end position="111"/>
    </location>
</feature>
<evidence type="ECO:0000256" key="1">
    <source>
        <dbReference type="SAM" id="MobiDB-lite"/>
    </source>
</evidence>
<sequence>MILGLSSFERFIMKHLQMMKFYEVRDWPQMLQRGNAWDADETKLVARYTPGTLPRGAKRHELWPALPCRNCPARVQGKRLPAHPRKTSKTPTGAGQKPANGPEGRTCADCESVNERVEGVWKMYEEPRKGMNPNGPSVADDVGRSLV</sequence>
<dbReference type="InterPro" id="IPR035912">
    <property type="entry name" value="EHR_sf"/>
</dbReference>
<dbReference type="AlphaFoldDB" id="A0A7J8H285"/>
<evidence type="ECO:0000313" key="2">
    <source>
        <dbReference type="EMBL" id="KAF6466055.1"/>
    </source>
</evidence>
<comment type="caution">
    <text evidence="2">The sequence shown here is derived from an EMBL/GenBank/DDBJ whole genome shotgun (WGS) entry which is preliminary data.</text>
</comment>
<dbReference type="EMBL" id="JACASE010000005">
    <property type="protein sequence ID" value="KAF6466055.1"/>
    <property type="molecule type" value="Genomic_DNA"/>
</dbReference>
<gene>
    <name evidence="2" type="ORF">HJG63_011379</name>
</gene>
<evidence type="ECO:0000313" key="3">
    <source>
        <dbReference type="Proteomes" id="UP000593571"/>
    </source>
</evidence>
<reference evidence="2 3" key="1">
    <citation type="journal article" date="2020" name="Nature">
        <title>Six reference-quality genomes reveal evolution of bat adaptations.</title>
        <authorList>
            <person name="Jebb D."/>
            <person name="Huang Z."/>
            <person name="Pippel M."/>
            <person name="Hughes G.M."/>
            <person name="Lavrichenko K."/>
            <person name="Devanna P."/>
            <person name="Winkler S."/>
            <person name="Jermiin L.S."/>
            <person name="Skirmuntt E.C."/>
            <person name="Katzourakis A."/>
            <person name="Burkitt-Gray L."/>
            <person name="Ray D.A."/>
            <person name="Sullivan K.A.M."/>
            <person name="Roscito J.G."/>
            <person name="Kirilenko B.M."/>
            <person name="Davalos L.M."/>
            <person name="Corthals A.P."/>
            <person name="Power M.L."/>
            <person name="Jones G."/>
            <person name="Ransome R.D."/>
            <person name="Dechmann D.K.N."/>
            <person name="Locatelli A.G."/>
            <person name="Puechmaille S.J."/>
            <person name="Fedrigo O."/>
            <person name="Jarvis E.D."/>
            <person name="Hiller M."/>
            <person name="Vernes S.C."/>
            <person name="Myers E.W."/>
            <person name="Teeling E.C."/>
        </authorList>
    </citation>
    <scope>NUCLEOTIDE SEQUENCE [LARGE SCALE GENOMIC DNA]</scope>
    <source>
        <strain evidence="2">MRouAeg1</strain>
        <tissue evidence="2">Muscle</tissue>
    </source>
</reference>
<proteinExistence type="predicted"/>
<feature type="region of interest" description="Disordered" evidence="1">
    <location>
        <begin position="124"/>
        <end position="147"/>
    </location>
</feature>
<name>A0A7J8H285_ROUAE</name>
<protein>
    <submittedName>
        <fullName evidence="2">Uncharacterized protein</fullName>
    </submittedName>
</protein>
<dbReference type="Proteomes" id="UP000593571">
    <property type="component" value="Unassembled WGS sequence"/>
</dbReference>
<accession>A0A7J8H285</accession>
<dbReference type="SUPFAM" id="SSF143875">
    <property type="entry name" value="ERH-like"/>
    <property type="match status" value="1"/>
</dbReference>
<feature type="compositionally biased region" description="Basic residues" evidence="1">
    <location>
        <begin position="76"/>
        <end position="88"/>
    </location>
</feature>
<keyword evidence="3" id="KW-1185">Reference proteome</keyword>